<sequence length="313" mass="35576">MVRFSIIITNYNGLSFIKDCLDSLENQIFKDFEVIFVDNNSIDNSVNFVKEHYSNVIFILNSINRGYGGGCNDGAKASKGDYLFFLNTDTTLLPDCLLNLDEGIHLFPDYGMYAPKMIYPNGKINSTGLCISLSGAAWDRGLGEKDIGQYDKPDEIFGPCGGAAVFKREPFLEINGFDESFFLFMEDVDIIIRMQSAGWKCRFLPHSTVVHHHGGITGVGSDFSVYYGNRNIIWNTYKNYPNYLILLGFFFICARNIGSILYYGKKGRGRVVLRAKWDGIKGLPPIIRRKYSQKKGVNSFFWKKYLKIIAYRS</sequence>
<dbReference type="Pfam" id="PF00535">
    <property type="entry name" value="Glycos_transf_2"/>
    <property type="match status" value="1"/>
</dbReference>
<keyword evidence="7" id="KW-1185">Reference proteome</keyword>
<dbReference type="eggNOG" id="arCOG01383">
    <property type="taxonomic scope" value="Archaea"/>
</dbReference>
<proteinExistence type="inferred from homology"/>
<dbReference type="Proteomes" id="UP000001941">
    <property type="component" value="Chromosome"/>
</dbReference>
<accession>Q2FRR7</accession>
<keyword evidence="4" id="KW-1133">Transmembrane helix</keyword>
<reference evidence="7" key="1">
    <citation type="journal article" date="2016" name="Stand. Genomic Sci.">
        <title>Complete genome sequence of Methanospirillum hungatei type strain JF1.</title>
        <authorList>
            <person name="Gunsalus R.P."/>
            <person name="Cook L.E."/>
            <person name="Crable B."/>
            <person name="Rohlin L."/>
            <person name="McDonald E."/>
            <person name="Mouttaki H."/>
            <person name="Sieber J.R."/>
            <person name="Poweleit N."/>
            <person name="Zhou H."/>
            <person name="Lapidus A.L."/>
            <person name="Daligault H.E."/>
            <person name="Land M."/>
            <person name="Gilna P."/>
            <person name="Ivanova N."/>
            <person name="Kyrpides N."/>
            <person name="Culley D.E."/>
            <person name="McInerney M.J."/>
        </authorList>
    </citation>
    <scope>NUCLEOTIDE SEQUENCE [LARGE SCALE GENOMIC DNA]</scope>
    <source>
        <strain evidence="7">ATCC 27890 / DSM 864 / NBRC 100397 / JF-1</strain>
    </source>
</reference>
<evidence type="ECO:0000256" key="3">
    <source>
        <dbReference type="ARBA" id="ARBA00022679"/>
    </source>
</evidence>
<dbReference type="GO" id="GO:0016757">
    <property type="term" value="F:glycosyltransferase activity"/>
    <property type="evidence" value="ECO:0007669"/>
    <property type="project" value="UniProtKB-KW"/>
</dbReference>
<dbReference type="RefSeq" id="WP_011450015.1">
    <property type="nucleotide sequence ID" value="NC_007796.1"/>
</dbReference>
<dbReference type="STRING" id="323259.Mhun_3077"/>
<dbReference type="PANTHER" id="PTHR43179">
    <property type="entry name" value="RHAMNOSYLTRANSFERASE WBBL"/>
    <property type="match status" value="1"/>
</dbReference>
<comment type="similarity">
    <text evidence="1">Belongs to the glycosyltransferase 2 family.</text>
</comment>
<organism evidence="6 7">
    <name type="scientific">Methanospirillum hungatei JF-1 (strain ATCC 27890 / DSM 864 / NBRC 100397 / JF-1)</name>
    <dbReference type="NCBI Taxonomy" id="323259"/>
    <lineage>
        <taxon>Archaea</taxon>
        <taxon>Methanobacteriati</taxon>
        <taxon>Methanobacteriota</taxon>
        <taxon>Stenosarchaea group</taxon>
        <taxon>Methanomicrobia</taxon>
        <taxon>Methanomicrobiales</taxon>
        <taxon>Methanospirillaceae</taxon>
        <taxon>Methanospirillum</taxon>
    </lineage>
</organism>
<dbReference type="InterPro" id="IPR029044">
    <property type="entry name" value="Nucleotide-diphossugar_trans"/>
</dbReference>
<evidence type="ECO:0000256" key="4">
    <source>
        <dbReference type="SAM" id="Phobius"/>
    </source>
</evidence>
<dbReference type="CDD" id="cd04186">
    <property type="entry name" value="GT_2_like_c"/>
    <property type="match status" value="1"/>
</dbReference>
<feature type="transmembrane region" description="Helical" evidence="4">
    <location>
        <begin position="243"/>
        <end position="264"/>
    </location>
</feature>
<dbReference type="EnsemblBacteria" id="ABD42764">
    <property type="protein sequence ID" value="ABD42764"/>
    <property type="gene ID" value="Mhun_3077"/>
</dbReference>
<dbReference type="EMBL" id="CP000254">
    <property type="protein sequence ID" value="ABD42764.1"/>
    <property type="molecule type" value="Genomic_DNA"/>
</dbReference>
<protein>
    <submittedName>
        <fullName evidence="6">Glycosyl transferase, family 2</fullName>
    </submittedName>
</protein>
<feature type="domain" description="Glycosyltransferase 2-like" evidence="5">
    <location>
        <begin position="5"/>
        <end position="171"/>
    </location>
</feature>
<evidence type="ECO:0000259" key="5">
    <source>
        <dbReference type="Pfam" id="PF00535"/>
    </source>
</evidence>
<evidence type="ECO:0000313" key="7">
    <source>
        <dbReference type="Proteomes" id="UP000001941"/>
    </source>
</evidence>
<evidence type="ECO:0000256" key="2">
    <source>
        <dbReference type="ARBA" id="ARBA00022676"/>
    </source>
</evidence>
<dbReference type="HOGENOM" id="CLU_023845_4_0_2"/>
<keyword evidence="3 6" id="KW-0808">Transferase</keyword>
<keyword evidence="4" id="KW-0812">Transmembrane</keyword>
<dbReference type="OrthoDB" id="46222at2157"/>
<keyword evidence="2" id="KW-0328">Glycosyltransferase</keyword>
<evidence type="ECO:0000256" key="1">
    <source>
        <dbReference type="ARBA" id="ARBA00006739"/>
    </source>
</evidence>
<gene>
    <name evidence="6" type="ordered locus">Mhun_3077</name>
</gene>
<dbReference type="SUPFAM" id="SSF53448">
    <property type="entry name" value="Nucleotide-diphospho-sugar transferases"/>
    <property type="match status" value="1"/>
</dbReference>
<keyword evidence="4" id="KW-0472">Membrane</keyword>
<dbReference type="InParanoid" id="Q2FRR7"/>
<dbReference type="GeneID" id="3922335"/>
<dbReference type="CAZy" id="GT2">
    <property type="family name" value="Glycosyltransferase Family 2"/>
</dbReference>
<dbReference type="InterPro" id="IPR001173">
    <property type="entry name" value="Glyco_trans_2-like"/>
</dbReference>
<dbReference type="Gene3D" id="3.90.550.10">
    <property type="entry name" value="Spore Coat Polysaccharide Biosynthesis Protein SpsA, Chain A"/>
    <property type="match status" value="1"/>
</dbReference>
<evidence type="ECO:0000313" key="6">
    <source>
        <dbReference type="EMBL" id="ABD42764.1"/>
    </source>
</evidence>
<dbReference type="PANTHER" id="PTHR43179:SF12">
    <property type="entry name" value="GALACTOFURANOSYLTRANSFERASE GLFT2"/>
    <property type="match status" value="1"/>
</dbReference>
<name>Q2FRR7_METHJ</name>
<dbReference type="AlphaFoldDB" id="Q2FRR7"/>
<dbReference type="KEGG" id="mhu:Mhun_3077"/>